<keyword evidence="10" id="KW-1185">Reference proteome</keyword>
<dbReference type="eggNOG" id="COG0730">
    <property type="taxonomic scope" value="Bacteria"/>
</dbReference>
<organism evidence="9 10">
    <name type="scientific">Polymorphum gilvum (strain LMG 25793 / CGMCC 1.9160 / SL003B-26A1)</name>
    <dbReference type="NCBI Taxonomy" id="991905"/>
    <lineage>
        <taxon>Bacteria</taxon>
        <taxon>Pseudomonadati</taxon>
        <taxon>Pseudomonadota</taxon>
        <taxon>Alphaproteobacteria</taxon>
        <taxon>Rhodobacterales</taxon>
        <taxon>Paracoccaceae</taxon>
        <taxon>Polymorphum</taxon>
    </lineage>
</organism>
<dbReference type="PANTHER" id="PTHR30269:SF37">
    <property type="entry name" value="MEMBRANE TRANSPORTER PROTEIN"/>
    <property type="match status" value="1"/>
</dbReference>
<reference evidence="9 10" key="1">
    <citation type="journal article" date="2011" name="J. Bacteriol.">
        <title>Complete genome sequence of Polymorphum gilvum SL003B-26A1T, a crude oil-degrading bacterium from oil-polluted saline soil.</title>
        <authorList>
            <person name="Li S.G."/>
            <person name="Tang Y.Q."/>
            <person name="Nie Y."/>
            <person name="Cai M."/>
            <person name="Wu X.L."/>
        </authorList>
    </citation>
    <scope>NUCLEOTIDE SEQUENCE [LARGE SCALE GENOMIC DNA]</scope>
    <source>
        <strain evidence="10">LMG 25793 / CGMCC 1.9160 / SL003B-26A1</strain>
    </source>
</reference>
<dbReference type="OrthoDB" id="5195497at2"/>
<dbReference type="AlphaFoldDB" id="F2IYN2"/>
<evidence type="ECO:0000256" key="2">
    <source>
        <dbReference type="ARBA" id="ARBA00009142"/>
    </source>
</evidence>
<accession>F2IYN2</accession>
<keyword evidence="3" id="KW-0813">Transport</keyword>
<dbReference type="STRING" id="991905.SL003B_1050"/>
<evidence type="ECO:0000313" key="9">
    <source>
        <dbReference type="EMBL" id="ADZ69479.1"/>
    </source>
</evidence>
<dbReference type="EMBL" id="CP002568">
    <property type="protein sequence ID" value="ADZ69479.1"/>
    <property type="molecule type" value="Genomic_DNA"/>
</dbReference>
<dbReference type="KEGG" id="pgv:SL003B_1050"/>
<dbReference type="GO" id="GO:0005886">
    <property type="term" value="C:plasma membrane"/>
    <property type="evidence" value="ECO:0007669"/>
    <property type="project" value="UniProtKB-SubCell"/>
</dbReference>
<dbReference type="GO" id="GO:0016740">
    <property type="term" value="F:transferase activity"/>
    <property type="evidence" value="ECO:0007669"/>
    <property type="project" value="UniProtKB-KW"/>
</dbReference>
<keyword evidence="9" id="KW-0808">Transferase</keyword>
<proteinExistence type="inferred from homology"/>
<feature type="transmembrane region" description="Helical" evidence="8">
    <location>
        <begin position="123"/>
        <end position="148"/>
    </location>
</feature>
<feature type="transmembrane region" description="Helical" evidence="8">
    <location>
        <begin position="223"/>
        <end position="240"/>
    </location>
</feature>
<dbReference type="Pfam" id="PF01925">
    <property type="entry name" value="TauE"/>
    <property type="match status" value="1"/>
</dbReference>
<dbReference type="InterPro" id="IPR052017">
    <property type="entry name" value="TSUP"/>
</dbReference>
<keyword evidence="6 8" id="KW-1133">Transmembrane helix</keyword>
<dbReference type="RefSeq" id="WP_013651797.1">
    <property type="nucleotide sequence ID" value="NC_015259.1"/>
</dbReference>
<evidence type="ECO:0000313" key="10">
    <source>
        <dbReference type="Proteomes" id="UP000008130"/>
    </source>
</evidence>
<keyword evidence="9" id="KW-0315">Glutamine amidotransferase</keyword>
<evidence type="ECO:0000256" key="8">
    <source>
        <dbReference type="RuleBase" id="RU363041"/>
    </source>
</evidence>
<evidence type="ECO:0000256" key="6">
    <source>
        <dbReference type="ARBA" id="ARBA00022989"/>
    </source>
</evidence>
<dbReference type="Proteomes" id="UP000008130">
    <property type="component" value="Chromosome"/>
</dbReference>
<evidence type="ECO:0000256" key="7">
    <source>
        <dbReference type="ARBA" id="ARBA00023136"/>
    </source>
</evidence>
<name>F2IYN2_POLGS</name>
<dbReference type="InterPro" id="IPR002781">
    <property type="entry name" value="TM_pro_TauE-like"/>
</dbReference>
<feature type="transmembrane region" description="Helical" evidence="8">
    <location>
        <begin position="93"/>
        <end position="111"/>
    </location>
</feature>
<dbReference type="HOGENOM" id="CLU_054750_7_2_5"/>
<feature type="transmembrane region" description="Helical" evidence="8">
    <location>
        <begin position="191"/>
        <end position="211"/>
    </location>
</feature>
<keyword evidence="4 8" id="KW-1003">Cell membrane</keyword>
<evidence type="ECO:0000256" key="4">
    <source>
        <dbReference type="ARBA" id="ARBA00022475"/>
    </source>
</evidence>
<keyword evidence="5 8" id="KW-0812">Transmembrane</keyword>
<gene>
    <name evidence="9" type="ordered locus">SL003B_1050</name>
</gene>
<evidence type="ECO:0000256" key="5">
    <source>
        <dbReference type="ARBA" id="ARBA00022692"/>
    </source>
</evidence>
<evidence type="ECO:0000256" key="1">
    <source>
        <dbReference type="ARBA" id="ARBA00004651"/>
    </source>
</evidence>
<sequence>MIYAFIAFIFGGILKGATGAGAPVIAIPVLAMLFDVQFAVTVFIVPNLLVNIWQAWQYRGHLLPGRFLLLFSVAGALGAGIGTHLLAALPPDTLSLGVAGVVFVYIAFRLLRSDWSLAYKPGLALSFPMGMVAGILQGATGISAPVSITFLNALRLGRETFIATISVFFLVMSVLQMERLYTLGLLDSERFLLGLAATATVLAAMPVGTHLAKKLSRQTFDRLILVLLGAIAIKIVVDALL</sequence>
<feature type="transmembrane region" description="Helical" evidence="8">
    <location>
        <begin position="68"/>
        <end position="87"/>
    </location>
</feature>
<dbReference type="PANTHER" id="PTHR30269">
    <property type="entry name" value="TRANSMEMBRANE PROTEIN YFCA"/>
    <property type="match status" value="1"/>
</dbReference>
<protein>
    <recommendedName>
        <fullName evidence="8">Probable membrane transporter protein</fullName>
    </recommendedName>
</protein>
<comment type="similarity">
    <text evidence="2 8">Belongs to the 4-toluene sulfonate uptake permease (TSUP) (TC 2.A.102) family.</text>
</comment>
<feature type="transmembrane region" description="Helical" evidence="8">
    <location>
        <begin position="160"/>
        <end position="179"/>
    </location>
</feature>
<evidence type="ECO:0000256" key="3">
    <source>
        <dbReference type="ARBA" id="ARBA00022448"/>
    </source>
</evidence>
<comment type="subcellular location">
    <subcellularLocation>
        <location evidence="1 8">Cell membrane</location>
        <topology evidence="1 8">Multi-pass membrane protein</topology>
    </subcellularLocation>
</comment>
<feature type="transmembrane region" description="Helical" evidence="8">
    <location>
        <begin position="36"/>
        <end position="56"/>
    </location>
</feature>
<keyword evidence="7 8" id="KW-0472">Membrane</keyword>